<gene>
    <name evidence="7" type="ORF">METZ01_LOCUS71979</name>
</gene>
<dbReference type="Pfam" id="PF02897">
    <property type="entry name" value="Peptidase_S9_N"/>
    <property type="match status" value="1"/>
</dbReference>
<dbReference type="GO" id="GO:0006508">
    <property type="term" value="P:proteolysis"/>
    <property type="evidence" value="ECO:0007669"/>
    <property type="project" value="UniProtKB-KW"/>
</dbReference>
<evidence type="ECO:0000256" key="1">
    <source>
        <dbReference type="ARBA" id="ARBA00005228"/>
    </source>
</evidence>
<evidence type="ECO:0008006" key="8">
    <source>
        <dbReference type="Google" id="ProtNLM"/>
    </source>
</evidence>
<evidence type="ECO:0000259" key="6">
    <source>
        <dbReference type="Pfam" id="PF02897"/>
    </source>
</evidence>
<keyword evidence="4" id="KW-0720">Serine protease</keyword>
<keyword evidence="3" id="KW-0378">Hydrolase</keyword>
<protein>
    <recommendedName>
        <fullName evidence="8">Peptidase S9A N-terminal domain-containing protein</fullName>
    </recommendedName>
</protein>
<reference evidence="7" key="1">
    <citation type="submission" date="2018-05" db="EMBL/GenBank/DDBJ databases">
        <authorList>
            <person name="Lanie J.A."/>
            <person name="Ng W.-L."/>
            <person name="Kazmierczak K.M."/>
            <person name="Andrzejewski T.M."/>
            <person name="Davidsen T.M."/>
            <person name="Wayne K.J."/>
            <person name="Tettelin H."/>
            <person name="Glass J.I."/>
            <person name="Rusch D."/>
            <person name="Podicherti R."/>
            <person name="Tsui H.-C.T."/>
            <person name="Winkler M.E."/>
        </authorList>
    </citation>
    <scope>NUCLEOTIDE SEQUENCE</scope>
</reference>
<dbReference type="SUPFAM" id="SSF50993">
    <property type="entry name" value="Peptidase/esterase 'gauge' domain"/>
    <property type="match status" value="1"/>
</dbReference>
<dbReference type="GO" id="GO:0004252">
    <property type="term" value="F:serine-type endopeptidase activity"/>
    <property type="evidence" value="ECO:0007669"/>
    <property type="project" value="InterPro"/>
</dbReference>
<evidence type="ECO:0000256" key="4">
    <source>
        <dbReference type="ARBA" id="ARBA00022825"/>
    </source>
</evidence>
<dbReference type="PRINTS" id="PR00862">
    <property type="entry name" value="PROLIGOPTASE"/>
</dbReference>
<keyword evidence="2" id="KW-0645">Protease</keyword>
<dbReference type="InterPro" id="IPR029058">
    <property type="entry name" value="AB_hydrolase_fold"/>
</dbReference>
<feature type="domain" description="Peptidase S9A N-terminal" evidence="6">
    <location>
        <begin position="16"/>
        <end position="425"/>
    </location>
</feature>
<dbReference type="EMBL" id="UINC01005108">
    <property type="protein sequence ID" value="SVA19125.1"/>
    <property type="molecule type" value="Genomic_DNA"/>
</dbReference>
<evidence type="ECO:0000259" key="5">
    <source>
        <dbReference type="Pfam" id="PF00326"/>
    </source>
</evidence>
<dbReference type="InterPro" id="IPR002470">
    <property type="entry name" value="Peptidase_S9A"/>
</dbReference>
<sequence>MMVINRLKEEIAMTTPVAEKIPHKTTIHGYDRVDNYHWMRLTDKQKLAKNPDAQTQKVLDNLVAENTYKEARLKHTEQFQEKLFDEIVGRIKKDDESVPYLHNGYWYYTRFEKDKEYPIYCRKKESLDNAEEIMINVNELAEGYDYFSLTGLSVSPNNRLLAFSIDTLSRRIYTIKIKNLETGEILSDEIISTEGGTTWANDNQTFFYTTKNEVTLLSEHIDRHKLGTSQSKDVRVYTEKDNSFYIGVYRSKSDKYIIIYNSSTLSSDYHVLNADNPEGEFHSFSPRDKKHEYSIEHYKDKFYIITNWNATNFRLMETPDDATSKENWTEVMAHRDDVLLSEIDVFENHLVISERKEGLRQLRIIDQQSEGEHYMDFGEDVYAAYTLTNLNFDTNILRYGFTSLKTPFSTIDYNMDTRESTLLKQTVVVGGHNPDAYKTERLYAKARDGKKVPISIIYKKGFKKNGKGNVLQYAYGSYGSTIDPSFSSTRLSLLDRGFAFAIAHIRGSQTYGRPWYEDGKMLNKMNTFTDFIDCSKLLIQEKYTSANHLFAMGGSAGGLLMGAVLNLAPELYRGVLASVPFVDVINTMLDETIPLTSNEWDEWGDPREKKEFDYMMTYSPYDNVEAKDYTNMLVTTGYFDSQVQYWEPQKWVAKLRDVKTDDNVLIFHINMEAGHGGKSGRFRYYREVALEYAFMFDLAGIER</sequence>
<feature type="domain" description="Peptidase S9 prolyl oligopeptidase catalytic" evidence="5">
    <location>
        <begin position="484"/>
        <end position="698"/>
    </location>
</feature>
<evidence type="ECO:0000313" key="7">
    <source>
        <dbReference type="EMBL" id="SVA19125.1"/>
    </source>
</evidence>
<dbReference type="PANTHER" id="PTHR11757">
    <property type="entry name" value="PROTEASE FAMILY S9A OLIGOPEPTIDASE"/>
    <property type="match status" value="1"/>
</dbReference>
<evidence type="ECO:0000256" key="3">
    <source>
        <dbReference type="ARBA" id="ARBA00022801"/>
    </source>
</evidence>
<evidence type="ECO:0000256" key="2">
    <source>
        <dbReference type="ARBA" id="ARBA00022670"/>
    </source>
</evidence>
<dbReference type="AlphaFoldDB" id="A0A381TSV0"/>
<accession>A0A381TSV0</accession>
<dbReference type="Gene3D" id="3.40.50.1820">
    <property type="entry name" value="alpha/beta hydrolase"/>
    <property type="match status" value="1"/>
</dbReference>
<comment type="similarity">
    <text evidence="1">Belongs to the peptidase S9A family.</text>
</comment>
<dbReference type="Gene3D" id="2.130.10.120">
    <property type="entry name" value="Prolyl oligopeptidase, N-terminal domain"/>
    <property type="match status" value="1"/>
</dbReference>
<dbReference type="InterPro" id="IPR051543">
    <property type="entry name" value="Serine_Peptidase_S9A"/>
</dbReference>
<dbReference type="InterPro" id="IPR001375">
    <property type="entry name" value="Peptidase_S9_cat"/>
</dbReference>
<name>A0A381TSV0_9ZZZZ</name>
<dbReference type="Pfam" id="PF00326">
    <property type="entry name" value="Peptidase_S9"/>
    <property type="match status" value="1"/>
</dbReference>
<organism evidence="7">
    <name type="scientific">marine metagenome</name>
    <dbReference type="NCBI Taxonomy" id="408172"/>
    <lineage>
        <taxon>unclassified sequences</taxon>
        <taxon>metagenomes</taxon>
        <taxon>ecological metagenomes</taxon>
    </lineage>
</organism>
<dbReference type="SUPFAM" id="SSF53474">
    <property type="entry name" value="alpha/beta-Hydrolases"/>
    <property type="match status" value="1"/>
</dbReference>
<dbReference type="InterPro" id="IPR023302">
    <property type="entry name" value="Pept_S9A_N"/>
</dbReference>
<dbReference type="PANTHER" id="PTHR11757:SF19">
    <property type="entry name" value="PROLYL ENDOPEPTIDASE-LIKE"/>
    <property type="match status" value="1"/>
</dbReference>
<proteinExistence type="inferred from homology"/>